<feature type="domain" description="ABC-type uncharacterised transport system" evidence="1">
    <location>
        <begin position="170"/>
        <end position="401"/>
    </location>
</feature>
<comment type="caution">
    <text evidence="3">The sequence shown here is derived from an EMBL/GenBank/DDBJ whole genome shotgun (WGS) entry which is preliminary data.</text>
</comment>
<dbReference type="Pfam" id="PF09822">
    <property type="entry name" value="ABC_transp_aux"/>
    <property type="match status" value="1"/>
</dbReference>
<dbReference type="InterPro" id="IPR019196">
    <property type="entry name" value="ABC_transp_unknown"/>
</dbReference>
<feature type="domain" description="DUF7088" evidence="2">
    <location>
        <begin position="40"/>
        <end position="134"/>
    </location>
</feature>
<evidence type="ECO:0000259" key="1">
    <source>
        <dbReference type="Pfam" id="PF09822"/>
    </source>
</evidence>
<name>W4V3H7_9FIRM</name>
<dbReference type="Pfam" id="PF23357">
    <property type="entry name" value="DUF7088"/>
    <property type="match status" value="1"/>
</dbReference>
<evidence type="ECO:0000313" key="3">
    <source>
        <dbReference type="EMBL" id="GAE87378.1"/>
    </source>
</evidence>
<protein>
    <recommendedName>
        <fullName evidence="5">ABC-type uncharacterized transport system domain-containing protein</fullName>
    </recommendedName>
</protein>
<dbReference type="InterPro" id="IPR055396">
    <property type="entry name" value="DUF7088"/>
</dbReference>
<dbReference type="RefSeq" id="WP_243467121.1">
    <property type="nucleotide sequence ID" value="NZ_BAVR01000006.1"/>
</dbReference>
<evidence type="ECO:0000313" key="4">
    <source>
        <dbReference type="Proteomes" id="UP000019109"/>
    </source>
</evidence>
<dbReference type="STRING" id="1294263.JCM21531_741"/>
<dbReference type="AlphaFoldDB" id="W4V3H7"/>
<sequence length="426" mass="48082">MKKNLKYNLVFIVTAALVIGITIVLNVFAATLDIRWDVSQNKMYSIGEQTKVILEGLKQEVDVVMLSDREEIKKYDAGFIIVEFLDKYSKFDKVNVKFVDPDKNPHIVKDLNKSGTLNPQQNEIIVRSGDKVKKVTLADIFQQDYYGPVMFMGEQAVTGAIKYVTSETTPTVYFIDAHSRIKLEAQYNYLAKALENNGYDVKKLDLTRQEKVPEDTTILFFAPPTQDLSADERDKVIDYLKGGGNAIFLFDPLNADERLDNFDKVLNEYCMALNYDRVRENSEMYHVANRPYHLIPELGETDITSEQNAGQFSVIMTDSRSIKRLINDKDPLTITPLLTTSSYAVGEPFGGGETEETRGPVDVALVAEYVSAVTSKIVVIGSGSFLTDEVFQEYYPYSSNNLYLIGLASDWMQDKSNDVFIVAKIQ</sequence>
<proteinExistence type="predicted"/>
<gene>
    <name evidence="3" type="ORF">JCM21531_741</name>
</gene>
<keyword evidence="4" id="KW-1185">Reference proteome</keyword>
<dbReference type="EMBL" id="BAVR01000006">
    <property type="protein sequence ID" value="GAE87378.1"/>
    <property type="molecule type" value="Genomic_DNA"/>
</dbReference>
<evidence type="ECO:0008006" key="5">
    <source>
        <dbReference type="Google" id="ProtNLM"/>
    </source>
</evidence>
<organism evidence="3 4">
    <name type="scientific">Acetivibrio straminisolvens JCM 21531</name>
    <dbReference type="NCBI Taxonomy" id="1294263"/>
    <lineage>
        <taxon>Bacteria</taxon>
        <taxon>Bacillati</taxon>
        <taxon>Bacillota</taxon>
        <taxon>Clostridia</taxon>
        <taxon>Eubacteriales</taxon>
        <taxon>Oscillospiraceae</taxon>
        <taxon>Acetivibrio</taxon>
    </lineage>
</organism>
<reference evidence="3" key="1">
    <citation type="journal article" date="2014" name="Genome Announc.">
        <title>Draft Genome Sequence of Clostridium straminisolvens Strain JCM 21531T, Isolated from a Cellulose-Degrading Bacterial Community.</title>
        <authorList>
            <person name="Yuki M."/>
            <person name="Oshima K."/>
            <person name="Suda W."/>
            <person name="Sakamoto M."/>
            <person name="Kitamura K."/>
            <person name="Iida T."/>
            <person name="Hattori M."/>
            <person name="Ohkuma M."/>
        </authorList>
    </citation>
    <scope>NUCLEOTIDE SEQUENCE [LARGE SCALE GENOMIC DNA]</scope>
    <source>
        <strain evidence="3">JCM 21531</strain>
    </source>
</reference>
<dbReference type="Proteomes" id="UP000019109">
    <property type="component" value="Unassembled WGS sequence"/>
</dbReference>
<accession>W4V3H7</accession>
<evidence type="ECO:0000259" key="2">
    <source>
        <dbReference type="Pfam" id="PF23357"/>
    </source>
</evidence>